<dbReference type="AlphaFoldDB" id="A0AAU9CMD5"/>
<feature type="transmembrane region" description="Helical" evidence="6">
    <location>
        <begin position="268"/>
        <end position="285"/>
    </location>
</feature>
<dbReference type="PANTHER" id="PTHR37422">
    <property type="entry name" value="TEICHURONIC ACID BIOSYNTHESIS PROTEIN TUAE"/>
    <property type="match status" value="1"/>
</dbReference>
<feature type="transmembrane region" description="Helical" evidence="6">
    <location>
        <begin position="165"/>
        <end position="185"/>
    </location>
</feature>
<evidence type="ECO:0000256" key="5">
    <source>
        <dbReference type="PROSITE-ProRule" id="PRU00339"/>
    </source>
</evidence>
<dbReference type="Gene3D" id="1.25.40.10">
    <property type="entry name" value="Tetratricopeptide repeat domain"/>
    <property type="match status" value="1"/>
</dbReference>
<feature type="transmembrane region" description="Helical" evidence="6">
    <location>
        <begin position="36"/>
        <end position="56"/>
    </location>
</feature>
<feature type="transmembrane region" description="Helical" evidence="6">
    <location>
        <begin position="356"/>
        <end position="376"/>
    </location>
</feature>
<dbReference type="InterPro" id="IPR007016">
    <property type="entry name" value="O-antigen_ligase-rel_domated"/>
</dbReference>
<dbReference type="Pfam" id="PF13181">
    <property type="entry name" value="TPR_8"/>
    <property type="match status" value="1"/>
</dbReference>
<feature type="transmembrane region" description="Helical" evidence="6">
    <location>
        <begin position="385"/>
        <end position="404"/>
    </location>
</feature>
<dbReference type="PANTHER" id="PTHR37422:SF13">
    <property type="entry name" value="LIPOPOLYSACCHARIDE BIOSYNTHESIS PROTEIN PA4999-RELATED"/>
    <property type="match status" value="1"/>
</dbReference>
<feature type="transmembrane region" description="Helical" evidence="6">
    <location>
        <begin position="12"/>
        <end position="30"/>
    </location>
</feature>
<accession>A0AAU9CMD5</accession>
<feature type="transmembrane region" description="Helical" evidence="6">
    <location>
        <begin position="97"/>
        <end position="114"/>
    </location>
</feature>
<dbReference type="SUPFAM" id="SSF48452">
    <property type="entry name" value="TPR-like"/>
    <property type="match status" value="1"/>
</dbReference>
<keyword evidence="2 6" id="KW-0812">Transmembrane</keyword>
<gene>
    <name evidence="8" type="ORF">FUAX_29370</name>
</gene>
<dbReference type="EMBL" id="AP025314">
    <property type="protein sequence ID" value="BDD10505.1"/>
    <property type="molecule type" value="Genomic_DNA"/>
</dbReference>
<dbReference type="GO" id="GO:0016020">
    <property type="term" value="C:membrane"/>
    <property type="evidence" value="ECO:0007669"/>
    <property type="project" value="UniProtKB-SubCell"/>
</dbReference>
<comment type="subcellular location">
    <subcellularLocation>
        <location evidence="1">Membrane</location>
        <topology evidence="1">Multi-pass membrane protein</topology>
    </subcellularLocation>
</comment>
<evidence type="ECO:0000256" key="2">
    <source>
        <dbReference type="ARBA" id="ARBA00022692"/>
    </source>
</evidence>
<dbReference type="InterPro" id="IPR011990">
    <property type="entry name" value="TPR-like_helical_dom_sf"/>
</dbReference>
<feature type="transmembrane region" description="Helical" evidence="6">
    <location>
        <begin position="434"/>
        <end position="457"/>
    </location>
</feature>
<keyword evidence="5" id="KW-0802">TPR repeat</keyword>
<evidence type="ECO:0000313" key="9">
    <source>
        <dbReference type="Proteomes" id="UP001348817"/>
    </source>
</evidence>
<evidence type="ECO:0000313" key="8">
    <source>
        <dbReference type="EMBL" id="BDD10505.1"/>
    </source>
</evidence>
<dbReference type="KEGG" id="fax:FUAX_29370"/>
<dbReference type="Proteomes" id="UP001348817">
    <property type="component" value="Chromosome"/>
</dbReference>
<feature type="transmembrane region" description="Helical" evidence="6">
    <location>
        <begin position="233"/>
        <end position="248"/>
    </location>
</feature>
<keyword evidence="9" id="KW-1185">Reference proteome</keyword>
<proteinExistence type="predicted"/>
<evidence type="ECO:0000256" key="1">
    <source>
        <dbReference type="ARBA" id="ARBA00004141"/>
    </source>
</evidence>
<keyword evidence="3 6" id="KW-1133">Transmembrane helix</keyword>
<feature type="transmembrane region" description="Helical" evidence="6">
    <location>
        <begin position="68"/>
        <end position="91"/>
    </location>
</feature>
<evidence type="ECO:0000256" key="3">
    <source>
        <dbReference type="ARBA" id="ARBA00022989"/>
    </source>
</evidence>
<evidence type="ECO:0000256" key="6">
    <source>
        <dbReference type="SAM" id="Phobius"/>
    </source>
</evidence>
<evidence type="ECO:0000259" key="7">
    <source>
        <dbReference type="Pfam" id="PF04932"/>
    </source>
</evidence>
<dbReference type="InterPro" id="IPR051533">
    <property type="entry name" value="WaaL-like"/>
</dbReference>
<dbReference type="InterPro" id="IPR019734">
    <property type="entry name" value="TPR_rpt"/>
</dbReference>
<protein>
    <recommendedName>
        <fullName evidence="7">O-antigen ligase-related domain-containing protein</fullName>
    </recommendedName>
</protein>
<organism evidence="8 9">
    <name type="scientific">Fulvitalea axinellae</name>
    <dbReference type="NCBI Taxonomy" id="1182444"/>
    <lineage>
        <taxon>Bacteria</taxon>
        <taxon>Pseudomonadati</taxon>
        <taxon>Bacteroidota</taxon>
        <taxon>Cytophagia</taxon>
        <taxon>Cytophagales</taxon>
        <taxon>Persicobacteraceae</taxon>
        <taxon>Fulvitalea</taxon>
    </lineage>
</organism>
<feature type="transmembrane region" description="Helical" evidence="6">
    <location>
        <begin position="206"/>
        <end position="227"/>
    </location>
</feature>
<feature type="domain" description="O-antigen ligase-related" evidence="7">
    <location>
        <begin position="218"/>
        <end position="368"/>
    </location>
</feature>
<reference evidence="8 9" key="1">
    <citation type="submission" date="2021-12" db="EMBL/GenBank/DDBJ databases">
        <title>Genome sequencing of bacteria with rrn-lacking chromosome and rrn-plasmid.</title>
        <authorList>
            <person name="Anda M."/>
            <person name="Iwasaki W."/>
        </authorList>
    </citation>
    <scope>NUCLEOTIDE SEQUENCE [LARGE SCALE GENOMIC DNA]</scope>
    <source>
        <strain evidence="8 9">DSM 100852</strain>
    </source>
</reference>
<evidence type="ECO:0000256" key="4">
    <source>
        <dbReference type="ARBA" id="ARBA00023136"/>
    </source>
</evidence>
<feature type="repeat" description="TPR" evidence="5">
    <location>
        <begin position="532"/>
        <end position="565"/>
    </location>
</feature>
<sequence length="632" mass="71387">MIMRSNIKKILNSLLFLGFVVVIGWLPQVVDSDLMYPTVSGKTVFFLFGMSFLLAIQALRVLVSGAVFYLNLTDLALALLLGYIAINRYWIQDVHGFSLRWLELLALGIFYVLLRAQRTEFYPWLLLAFMFSGFGQAVYGFLQLFDYYPSNHTGFRLTGSFFNPGPYAGFLAGAWAVTFAIYLYRKSFVRLLLGRYSQFQGPHYRFFEFSMEYIPFFSILLMGSVVLLSRSRAAILAVVLCGGALALYRHRGRLQRRFQSTTPWRRVALAGALALILVGGLWGAYCFKQGSADGRWLIWKVTTHMVADAPLFGRGFDRFRARYMDYQADYFQGKEDVLEAYLADNVRYAFNAPLQFVAEEGLTGLLLVVVLLYVLLGRKRIRSPLTLFGGMILLAVFVFGLFAYPEQILSTKVAVVMALAIMTDKVSKVRLGYAFWPVFARALTVSGALMLGAVLVWKGNSVQEAFRTWKTADWDYRYGDFQMAAEDFQSCEKVLGSDGAFLLQYGKALAMCERWEEALATLQKAVALEGSTVAQTSLGDCYKALDRTAEAKEAYKKALAMVPSRFFPCYLLAKLYAEKGKRKEAGRWARELMRKPVRVPSTAIEEMREEMRKIISENALGEGKPPGTETKI</sequence>
<keyword evidence="4 6" id="KW-0472">Membrane</keyword>
<dbReference type="SMART" id="SM00028">
    <property type="entry name" value="TPR"/>
    <property type="match status" value="1"/>
</dbReference>
<name>A0AAU9CMD5_9BACT</name>
<feature type="transmembrane region" description="Helical" evidence="6">
    <location>
        <begin position="121"/>
        <end position="145"/>
    </location>
</feature>
<dbReference type="Pfam" id="PF04932">
    <property type="entry name" value="Wzy_C"/>
    <property type="match status" value="1"/>
</dbReference>
<dbReference type="PROSITE" id="PS50005">
    <property type="entry name" value="TPR"/>
    <property type="match status" value="1"/>
</dbReference>